<keyword evidence="5" id="KW-0539">Nucleus</keyword>
<sequence length="302" mass="33227">MEDESGKSIPGSTEFSGHSSWDTDYFFSNDRERNILSEFGWNLQRDTVVRDLETGGSFSAFDQIELDQRSDLAGSFSSGSHQVIVSSGSASIDNKSPGGGDAASSPSNQPSMSSSSSEEQPENSTGSDGKLPKIASKGTKKGQKRIRQPRFAFMTKSEVDHLEDGYRWRKYGQKAVKNSPFPRGYYRCTNSKCTVKKRVERSSEDPSIVITTYEGQHCHHTVGFPIGGFIPHESAFAARFADSTSTNIYYPRVQFPLGGSLHHVSQLQSQGPYQVRPELTQRPPPQNNEGLLGDIVPSGMRS</sequence>
<keyword evidence="4" id="KW-0804">Transcription</keyword>
<dbReference type="GO" id="GO:0003700">
    <property type="term" value="F:DNA-binding transcription factor activity"/>
    <property type="evidence" value="ECO:0007669"/>
    <property type="project" value="InterPro"/>
</dbReference>
<feature type="compositionally biased region" description="Basic residues" evidence="6">
    <location>
        <begin position="138"/>
        <end position="148"/>
    </location>
</feature>
<comment type="caution">
    <text evidence="8">The sequence shown here is derived from an EMBL/GenBank/DDBJ whole genome shotgun (WGS) entry which is preliminary data.</text>
</comment>
<dbReference type="GO" id="GO:0043565">
    <property type="term" value="F:sequence-specific DNA binding"/>
    <property type="evidence" value="ECO:0007669"/>
    <property type="project" value="InterPro"/>
</dbReference>
<dbReference type="OrthoDB" id="771376at2759"/>
<comment type="subcellular location">
    <subcellularLocation>
        <location evidence="1">Nucleus</location>
    </subcellularLocation>
</comment>
<keyword evidence="3" id="KW-0238">DNA-binding</keyword>
<dbReference type="InterPro" id="IPR036576">
    <property type="entry name" value="WRKY_dom_sf"/>
</dbReference>
<evidence type="ECO:0000256" key="1">
    <source>
        <dbReference type="ARBA" id="ARBA00004123"/>
    </source>
</evidence>
<dbReference type="Gene3D" id="2.20.25.80">
    <property type="entry name" value="WRKY domain"/>
    <property type="match status" value="1"/>
</dbReference>
<name>A0A9Q0K3M1_9MAGN</name>
<evidence type="ECO:0000313" key="9">
    <source>
        <dbReference type="Proteomes" id="UP001141806"/>
    </source>
</evidence>
<evidence type="ECO:0000256" key="4">
    <source>
        <dbReference type="ARBA" id="ARBA00023163"/>
    </source>
</evidence>
<keyword evidence="9" id="KW-1185">Reference proteome</keyword>
<dbReference type="AlphaFoldDB" id="A0A9Q0K3M1"/>
<feature type="region of interest" description="Disordered" evidence="6">
    <location>
        <begin position="267"/>
        <end position="302"/>
    </location>
</feature>
<proteinExistence type="predicted"/>
<feature type="compositionally biased region" description="Low complexity" evidence="6">
    <location>
        <begin position="102"/>
        <end position="124"/>
    </location>
</feature>
<evidence type="ECO:0000313" key="8">
    <source>
        <dbReference type="EMBL" id="KAJ4961622.1"/>
    </source>
</evidence>
<feature type="region of interest" description="Disordered" evidence="6">
    <location>
        <begin position="88"/>
        <end position="152"/>
    </location>
</feature>
<reference evidence="8" key="1">
    <citation type="journal article" date="2023" name="Plant J.">
        <title>The genome of the king protea, Protea cynaroides.</title>
        <authorList>
            <person name="Chang J."/>
            <person name="Duong T.A."/>
            <person name="Schoeman C."/>
            <person name="Ma X."/>
            <person name="Roodt D."/>
            <person name="Barker N."/>
            <person name="Li Z."/>
            <person name="Van de Peer Y."/>
            <person name="Mizrachi E."/>
        </authorList>
    </citation>
    <scope>NUCLEOTIDE SEQUENCE</scope>
    <source>
        <tissue evidence="8">Young leaves</tissue>
    </source>
</reference>
<dbReference type="InterPro" id="IPR003657">
    <property type="entry name" value="WRKY_dom"/>
</dbReference>
<dbReference type="EMBL" id="JAMYWD010000009">
    <property type="protein sequence ID" value="KAJ4961622.1"/>
    <property type="molecule type" value="Genomic_DNA"/>
</dbReference>
<dbReference type="PROSITE" id="PS50811">
    <property type="entry name" value="WRKY"/>
    <property type="match status" value="1"/>
</dbReference>
<keyword evidence="2" id="KW-0805">Transcription regulation</keyword>
<accession>A0A9Q0K3M1</accession>
<feature type="region of interest" description="Disordered" evidence="6">
    <location>
        <begin position="1"/>
        <end position="23"/>
    </location>
</feature>
<evidence type="ECO:0000256" key="6">
    <source>
        <dbReference type="SAM" id="MobiDB-lite"/>
    </source>
</evidence>
<feature type="domain" description="WRKY" evidence="7">
    <location>
        <begin position="157"/>
        <end position="222"/>
    </location>
</feature>
<dbReference type="GO" id="GO:0005634">
    <property type="term" value="C:nucleus"/>
    <property type="evidence" value="ECO:0007669"/>
    <property type="project" value="UniProtKB-SubCell"/>
</dbReference>
<dbReference type="InterPro" id="IPR044810">
    <property type="entry name" value="WRKY_plant"/>
</dbReference>
<dbReference type="SMART" id="SM00774">
    <property type="entry name" value="WRKY"/>
    <property type="match status" value="1"/>
</dbReference>
<dbReference type="PANTHER" id="PTHR31221:SF334">
    <property type="entry name" value="WRKY TRANSCRIPTION FACTOR 57-RELATED"/>
    <property type="match status" value="1"/>
</dbReference>
<evidence type="ECO:0000256" key="2">
    <source>
        <dbReference type="ARBA" id="ARBA00023015"/>
    </source>
</evidence>
<dbReference type="Pfam" id="PF03106">
    <property type="entry name" value="WRKY"/>
    <property type="match status" value="1"/>
</dbReference>
<evidence type="ECO:0000259" key="7">
    <source>
        <dbReference type="PROSITE" id="PS50811"/>
    </source>
</evidence>
<dbReference type="SUPFAM" id="SSF118290">
    <property type="entry name" value="WRKY DNA-binding domain"/>
    <property type="match status" value="1"/>
</dbReference>
<evidence type="ECO:0000256" key="5">
    <source>
        <dbReference type="ARBA" id="ARBA00023242"/>
    </source>
</evidence>
<dbReference type="PANTHER" id="PTHR31221">
    <property type="entry name" value="WRKY TRANSCRIPTION FACTOR PROTEIN 1-RELATED"/>
    <property type="match status" value="1"/>
</dbReference>
<gene>
    <name evidence="8" type="ORF">NE237_021532</name>
</gene>
<feature type="compositionally biased region" description="Polar residues" evidence="6">
    <location>
        <begin position="10"/>
        <end position="22"/>
    </location>
</feature>
<organism evidence="8 9">
    <name type="scientific">Protea cynaroides</name>
    <dbReference type="NCBI Taxonomy" id="273540"/>
    <lineage>
        <taxon>Eukaryota</taxon>
        <taxon>Viridiplantae</taxon>
        <taxon>Streptophyta</taxon>
        <taxon>Embryophyta</taxon>
        <taxon>Tracheophyta</taxon>
        <taxon>Spermatophyta</taxon>
        <taxon>Magnoliopsida</taxon>
        <taxon>Proteales</taxon>
        <taxon>Proteaceae</taxon>
        <taxon>Protea</taxon>
    </lineage>
</organism>
<dbReference type="FunFam" id="2.20.25.80:FF:000003">
    <property type="entry name" value="WRKY transcription factor 57"/>
    <property type="match status" value="1"/>
</dbReference>
<evidence type="ECO:0000256" key="3">
    <source>
        <dbReference type="ARBA" id="ARBA00023125"/>
    </source>
</evidence>
<dbReference type="Proteomes" id="UP001141806">
    <property type="component" value="Unassembled WGS sequence"/>
</dbReference>
<protein>
    <recommendedName>
        <fullName evidence="7">WRKY domain-containing protein</fullName>
    </recommendedName>
</protein>